<sequence>MPLIQCLPGPTETTVGGDTYVFTLDRERRAVAQVHNLVHVQCLLAVVHYKEVEPLAEPKPPAVPADIVVPPPPTATVIPAPLIPAPVPVVPPAPAVLTADERAALYGGVVNPPVSEIPPPAKPPIEPPETNPPAEPPPAAEPPAPDNLELIGGVGPSVAAKLNGAGITTFAQIVALDATAIEKLNTDLDLRGSIVRNDWIGQAKELIAEKAQQQE</sequence>
<keyword evidence="3" id="KW-1185">Reference proteome</keyword>
<dbReference type="Proteomes" id="UP001161406">
    <property type="component" value="Unassembled WGS sequence"/>
</dbReference>
<dbReference type="Gene3D" id="1.10.150.20">
    <property type="entry name" value="5' to 3' exonuclease, C-terminal subdomain"/>
    <property type="match status" value="1"/>
</dbReference>
<gene>
    <name evidence="2" type="ORF">GCM10007913_11800</name>
</gene>
<name>A0ABQ5UBA4_9HYPH</name>
<evidence type="ECO:0000313" key="3">
    <source>
        <dbReference type="Proteomes" id="UP001161406"/>
    </source>
</evidence>
<protein>
    <recommendedName>
        <fullName evidence="4">DUF4332 domain-containing protein</fullName>
    </recommendedName>
</protein>
<proteinExistence type="predicted"/>
<feature type="region of interest" description="Disordered" evidence="1">
    <location>
        <begin position="112"/>
        <end position="147"/>
    </location>
</feature>
<accession>A0ABQ5UBA4</accession>
<comment type="caution">
    <text evidence="2">The sequence shown here is derived from an EMBL/GenBank/DDBJ whole genome shotgun (WGS) entry which is preliminary data.</text>
</comment>
<feature type="compositionally biased region" description="Pro residues" evidence="1">
    <location>
        <begin position="115"/>
        <end position="145"/>
    </location>
</feature>
<evidence type="ECO:0000313" key="2">
    <source>
        <dbReference type="EMBL" id="GLQ09248.1"/>
    </source>
</evidence>
<dbReference type="EMBL" id="BSNG01000001">
    <property type="protein sequence ID" value="GLQ09248.1"/>
    <property type="molecule type" value="Genomic_DNA"/>
</dbReference>
<dbReference type="RefSeq" id="WP_284388845.1">
    <property type="nucleotide sequence ID" value="NZ_BSNG01000001.1"/>
</dbReference>
<reference evidence="2" key="1">
    <citation type="journal article" date="2014" name="Int. J. Syst. Evol. Microbiol.">
        <title>Complete genome of a new Firmicutes species belonging to the dominant human colonic microbiota ('Ruminococcus bicirculans') reveals two chromosomes and a selective capacity to utilize plant glucans.</title>
        <authorList>
            <consortium name="NISC Comparative Sequencing Program"/>
            <person name="Wegmann U."/>
            <person name="Louis P."/>
            <person name="Goesmann A."/>
            <person name="Henrissat B."/>
            <person name="Duncan S.H."/>
            <person name="Flint H.J."/>
        </authorList>
    </citation>
    <scope>NUCLEOTIDE SEQUENCE</scope>
    <source>
        <strain evidence="2">NBRC 103855</strain>
    </source>
</reference>
<organism evidence="2 3">
    <name type="scientific">Devosia yakushimensis</name>
    <dbReference type="NCBI Taxonomy" id="470028"/>
    <lineage>
        <taxon>Bacteria</taxon>
        <taxon>Pseudomonadati</taxon>
        <taxon>Pseudomonadota</taxon>
        <taxon>Alphaproteobacteria</taxon>
        <taxon>Hyphomicrobiales</taxon>
        <taxon>Devosiaceae</taxon>
        <taxon>Devosia</taxon>
    </lineage>
</organism>
<evidence type="ECO:0000256" key="1">
    <source>
        <dbReference type="SAM" id="MobiDB-lite"/>
    </source>
</evidence>
<evidence type="ECO:0008006" key="4">
    <source>
        <dbReference type="Google" id="ProtNLM"/>
    </source>
</evidence>
<reference evidence="2" key="2">
    <citation type="submission" date="2023-01" db="EMBL/GenBank/DDBJ databases">
        <title>Draft genome sequence of Devosia yakushimensis strain NBRC 103855.</title>
        <authorList>
            <person name="Sun Q."/>
            <person name="Mori K."/>
        </authorList>
    </citation>
    <scope>NUCLEOTIDE SEQUENCE</scope>
    <source>
        <strain evidence="2">NBRC 103855</strain>
    </source>
</reference>